<dbReference type="AlphaFoldDB" id="A0A5J4KS87"/>
<reference evidence="1 2" key="1">
    <citation type="submission" date="2019-10" db="EMBL/GenBank/DDBJ databases">
        <title>Dictyobacter vulcani sp. nov., within the class Ktedonobacteria, isolated from soil of volcanic Mt. Zao.</title>
        <authorList>
            <person name="Zheng Y."/>
            <person name="Wang C.M."/>
            <person name="Sakai Y."/>
            <person name="Abe K."/>
            <person name="Yokota A."/>
            <person name="Yabe S."/>
        </authorList>
    </citation>
    <scope>NUCLEOTIDE SEQUENCE [LARGE SCALE GENOMIC DNA]</scope>
    <source>
        <strain evidence="1 2">W12</strain>
    </source>
</reference>
<accession>A0A5J4KS87</accession>
<evidence type="ECO:0000313" key="1">
    <source>
        <dbReference type="EMBL" id="GER90765.1"/>
    </source>
</evidence>
<gene>
    <name evidence="1" type="ORF">KDW_49270</name>
</gene>
<name>A0A5J4KS87_9CHLR</name>
<keyword evidence="2" id="KW-1185">Reference proteome</keyword>
<comment type="caution">
    <text evidence="1">The sequence shown here is derived from an EMBL/GenBank/DDBJ whole genome shotgun (WGS) entry which is preliminary data.</text>
</comment>
<organism evidence="1 2">
    <name type="scientific">Dictyobacter vulcani</name>
    <dbReference type="NCBI Taxonomy" id="2607529"/>
    <lineage>
        <taxon>Bacteria</taxon>
        <taxon>Bacillati</taxon>
        <taxon>Chloroflexota</taxon>
        <taxon>Ktedonobacteria</taxon>
        <taxon>Ktedonobacterales</taxon>
        <taxon>Dictyobacteraceae</taxon>
        <taxon>Dictyobacter</taxon>
    </lineage>
</organism>
<sequence>MPIRSSASAGKSSQPVATLWAEPDVPRPFPFFYGKAHDAYAVVPEKVNFLPTPGLMVSNQRIKQTTFYWIQQRTYYRLTVHDVSTNEAKTIASSLKLL</sequence>
<protein>
    <submittedName>
        <fullName evidence="1">Uncharacterized protein</fullName>
    </submittedName>
</protein>
<dbReference type="Proteomes" id="UP000326912">
    <property type="component" value="Unassembled WGS sequence"/>
</dbReference>
<dbReference type="EMBL" id="BKZW01000002">
    <property type="protein sequence ID" value="GER90765.1"/>
    <property type="molecule type" value="Genomic_DNA"/>
</dbReference>
<dbReference type="RefSeq" id="WP_151758461.1">
    <property type="nucleotide sequence ID" value="NZ_BKZW01000002.1"/>
</dbReference>
<evidence type="ECO:0000313" key="2">
    <source>
        <dbReference type="Proteomes" id="UP000326912"/>
    </source>
</evidence>
<proteinExistence type="predicted"/>